<keyword evidence="6 12" id="KW-1133">Transmembrane helix</keyword>
<dbReference type="InterPro" id="IPR001807">
    <property type="entry name" value="ClC"/>
</dbReference>
<feature type="transmembrane region" description="Helical" evidence="12">
    <location>
        <begin position="411"/>
        <end position="431"/>
    </location>
</feature>
<feature type="transmembrane region" description="Helical" evidence="12">
    <location>
        <begin position="515"/>
        <end position="535"/>
    </location>
</feature>
<dbReference type="PANTHER" id="PTHR11689:SF136">
    <property type="entry name" value="H(+)_CL(-) EXCHANGE TRANSPORTER 7"/>
    <property type="match status" value="1"/>
</dbReference>
<organism evidence="15 16">
    <name type="scientific">Coccomyxa viridis</name>
    <dbReference type="NCBI Taxonomy" id="1274662"/>
    <lineage>
        <taxon>Eukaryota</taxon>
        <taxon>Viridiplantae</taxon>
        <taxon>Chlorophyta</taxon>
        <taxon>core chlorophytes</taxon>
        <taxon>Trebouxiophyceae</taxon>
        <taxon>Trebouxiophyceae incertae sedis</taxon>
        <taxon>Coccomyxaceae</taxon>
        <taxon>Coccomyxa</taxon>
    </lineage>
</organism>
<feature type="compositionally biased region" description="Low complexity" evidence="13">
    <location>
        <begin position="929"/>
        <end position="938"/>
    </location>
</feature>
<evidence type="ECO:0000256" key="13">
    <source>
        <dbReference type="SAM" id="MobiDB-lite"/>
    </source>
</evidence>
<feature type="domain" description="CBS" evidence="14">
    <location>
        <begin position="800"/>
        <end position="860"/>
    </location>
</feature>
<comment type="subcellular location">
    <subcellularLocation>
        <location evidence="1 12">Membrane</location>
        <topology evidence="1 12">Multi-pass membrane protein</topology>
    </subcellularLocation>
</comment>
<feature type="transmembrane region" description="Helical" evidence="12">
    <location>
        <begin position="541"/>
        <end position="561"/>
    </location>
</feature>
<keyword evidence="7 12" id="KW-0406">Ion transport</keyword>
<evidence type="ECO:0000259" key="14">
    <source>
        <dbReference type="PROSITE" id="PS51371"/>
    </source>
</evidence>
<feature type="transmembrane region" description="Helical" evidence="12">
    <location>
        <begin position="276"/>
        <end position="299"/>
    </location>
</feature>
<gene>
    <name evidence="15" type="primary">g1994</name>
    <name evidence="15" type="ORF">VP750_LOCUS1705</name>
</gene>
<evidence type="ECO:0000256" key="12">
    <source>
        <dbReference type="RuleBase" id="RU361221"/>
    </source>
</evidence>
<evidence type="ECO:0000256" key="8">
    <source>
        <dbReference type="ARBA" id="ARBA00023122"/>
    </source>
</evidence>
<dbReference type="Pfam" id="PF00654">
    <property type="entry name" value="Voltage_CLC"/>
    <property type="match status" value="1"/>
</dbReference>
<dbReference type="PROSITE" id="PS51371">
    <property type="entry name" value="CBS"/>
    <property type="match status" value="1"/>
</dbReference>
<feature type="transmembrane region" description="Helical" evidence="12">
    <location>
        <begin position="366"/>
        <end position="391"/>
    </location>
</feature>
<reference evidence="15 16" key="1">
    <citation type="submission" date="2024-06" db="EMBL/GenBank/DDBJ databases">
        <authorList>
            <person name="Kraege A."/>
            <person name="Thomma B."/>
        </authorList>
    </citation>
    <scope>NUCLEOTIDE SEQUENCE [LARGE SCALE GENOMIC DNA]</scope>
</reference>
<evidence type="ECO:0000256" key="7">
    <source>
        <dbReference type="ARBA" id="ARBA00023065"/>
    </source>
</evidence>
<name>A0ABP1FKX4_9CHLO</name>
<feature type="transmembrane region" description="Helical" evidence="12">
    <location>
        <begin position="568"/>
        <end position="591"/>
    </location>
</feature>
<evidence type="ECO:0000313" key="16">
    <source>
        <dbReference type="Proteomes" id="UP001497392"/>
    </source>
</evidence>
<evidence type="ECO:0000256" key="2">
    <source>
        <dbReference type="ARBA" id="ARBA00009476"/>
    </source>
</evidence>
<dbReference type="SMART" id="SM00116">
    <property type="entry name" value="CBS"/>
    <property type="match status" value="1"/>
</dbReference>
<feature type="transmembrane region" description="Helical" evidence="12">
    <location>
        <begin position="105"/>
        <end position="125"/>
    </location>
</feature>
<protein>
    <recommendedName>
        <fullName evidence="12">Chloride channel protein</fullName>
    </recommendedName>
</protein>
<evidence type="ECO:0000256" key="1">
    <source>
        <dbReference type="ARBA" id="ARBA00004141"/>
    </source>
</evidence>
<evidence type="ECO:0000256" key="6">
    <source>
        <dbReference type="ARBA" id="ARBA00022989"/>
    </source>
</evidence>
<evidence type="ECO:0000313" key="15">
    <source>
        <dbReference type="EMBL" id="CAL5220046.1"/>
    </source>
</evidence>
<dbReference type="CDD" id="cd04591">
    <property type="entry name" value="CBS_pair_voltage-gated_CLC_euk_bac"/>
    <property type="match status" value="1"/>
</dbReference>
<comment type="similarity">
    <text evidence="2 12">Belongs to the chloride channel (TC 2.A.49) family.</text>
</comment>
<dbReference type="InterPro" id="IPR051280">
    <property type="entry name" value="Cl-channel/antiporter"/>
</dbReference>
<dbReference type="EMBL" id="CAXHTA020000002">
    <property type="protein sequence ID" value="CAL5220046.1"/>
    <property type="molecule type" value="Genomic_DNA"/>
</dbReference>
<dbReference type="Pfam" id="PF00571">
    <property type="entry name" value="CBS"/>
    <property type="match status" value="1"/>
</dbReference>
<feature type="region of interest" description="Disordered" evidence="13">
    <location>
        <begin position="956"/>
        <end position="1001"/>
    </location>
</feature>
<dbReference type="Gene3D" id="1.10.3080.10">
    <property type="entry name" value="Clc chloride channel"/>
    <property type="match status" value="1"/>
</dbReference>
<evidence type="ECO:0000256" key="5">
    <source>
        <dbReference type="ARBA" id="ARBA00022737"/>
    </source>
</evidence>
<evidence type="ECO:0000256" key="3">
    <source>
        <dbReference type="ARBA" id="ARBA00022448"/>
    </source>
</evidence>
<dbReference type="Gene3D" id="3.10.580.10">
    <property type="entry name" value="CBS-domain"/>
    <property type="match status" value="1"/>
</dbReference>
<evidence type="ECO:0000256" key="9">
    <source>
        <dbReference type="ARBA" id="ARBA00023136"/>
    </source>
</evidence>
<sequence length="1001" mass="109239">MAHKGTENGDPLNRGALRSHLALEDDDPALGEKFSTATLQQGAGHGAIPSRVHGAPTTAAESREVLARLKRMAGFESQDFDPAENDVEREFQIHRTEEDYALAEFYKWALAFLIGVAMGCIGFIVDWGIETLNDFKYYHTVSLIASRGGFMAPFFMYVGISLLYASVAGALVSFVEPLAAGSGIAEVKTYLNGIHIRGLLAARTLVAKLIGVVFSIAAGLIAGKEGPFVHGGGIVGGGIGSLGSQTLTSMLGGRFRLEMPRRFGGFFRNDADHRDFTAIGTAAGVATAFASPIGGLLFTVEEGVSFYSTSIFWRGFLSTGIGVFTLHFLVECAQHPQNILSAHFGRYRDFGLYTDSLALYGKRMFYYVWDVPIFCLMGAIGGLMGALWVHVNVRVTAFRHRTIPVRSPWKRLFEVMFLVLITAALWFSVAYSSPCKALPVQEDLNLFEASEDADEEFYAGGGQYRRHGLEHFPQLWCQNGSYSVYGQVFFTPLSQALRLIIHLGEPLPESKLEEFSFSFAALGLFFVLPYVLMMWTNGVGASTGMFVPALAVGATGGRLAGQVVRAMVHWAGVSLPVSLTSYSVIGAAAFMGGATRMTLTTTVMVMETTGALQLIVPLMITVFVAKVVGDQFGMGIDDTHMKIRGAPVLDEPALSPHQKMIADKLAVSELMSMAVVALPPIVKVRQVVETLRCCSHQAFPVTPDVKKAFDSAEPFELHGTILRHTVLHLLQHRIGFFDPLQADIPPSRSHIPSTQMERLKLLEKLEQRPLKLRPKDDQEPIIRSLGPQQLEQMLDLRPFMQRNPFVVHADASLSRAYRLFRTMGLRHLFVAPPAPKVMGIITRKDIAEANAKLALGRKATLGLTTPSERLVRHGTLPFIPYGAYDPTVGYSSSRLQALSEDGSVEGSTPLTVAMADRGDPRLRGRPPARGRAAGPCRLQVSSVDGEAVGGSLLESRMSSGEWNDRQGNGIGPNGERDSRRRGPYNNSRGEAEMTPLIQQQR</sequence>
<feature type="region of interest" description="Disordered" evidence="13">
    <location>
        <begin position="1"/>
        <end position="21"/>
    </location>
</feature>
<dbReference type="InterPro" id="IPR046342">
    <property type="entry name" value="CBS_dom_sf"/>
</dbReference>
<keyword evidence="4 12" id="KW-0812">Transmembrane</keyword>
<keyword evidence="9 12" id="KW-0472">Membrane</keyword>
<dbReference type="PANTHER" id="PTHR11689">
    <property type="entry name" value="CHLORIDE CHANNEL PROTEIN CLC FAMILY MEMBER"/>
    <property type="match status" value="1"/>
</dbReference>
<accession>A0ABP1FKX4</accession>
<feature type="transmembrane region" description="Helical" evidence="12">
    <location>
        <begin position="611"/>
        <end position="629"/>
    </location>
</feature>
<dbReference type="InterPro" id="IPR000644">
    <property type="entry name" value="CBS_dom"/>
</dbReference>
<evidence type="ECO:0000256" key="10">
    <source>
        <dbReference type="ARBA" id="ARBA00023214"/>
    </source>
</evidence>
<keyword evidence="5" id="KW-0677">Repeat</keyword>
<feature type="transmembrane region" description="Helical" evidence="12">
    <location>
        <begin position="200"/>
        <end position="222"/>
    </location>
</feature>
<feature type="transmembrane region" description="Helical" evidence="12">
    <location>
        <begin position="311"/>
        <end position="330"/>
    </location>
</feature>
<evidence type="ECO:0000256" key="11">
    <source>
        <dbReference type="PROSITE-ProRule" id="PRU00703"/>
    </source>
</evidence>
<feature type="transmembrane region" description="Helical" evidence="12">
    <location>
        <begin position="154"/>
        <end position="179"/>
    </location>
</feature>
<keyword evidence="16" id="KW-1185">Reference proteome</keyword>
<dbReference type="SUPFAM" id="SSF54631">
    <property type="entry name" value="CBS-domain pair"/>
    <property type="match status" value="1"/>
</dbReference>
<keyword evidence="8 11" id="KW-0129">CBS domain</keyword>
<proteinExistence type="inferred from homology"/>
<feature type="region of interest" description="Disordered" evidence="13">
    <location>
        <begin position="899"/>
        <end position="941"/>
    </location>
</feature>
<dbReference type="SUPFAM" id="SSF81340">
    <property type="entry name" value="Clc chloride channel"/>
    <property type="match status" value="1"/>
</dbReference>
<keyword evidence="10 12" id="KW-0868">Chloride</keyword>
<dbReference type="Proteomes" id="UP001497392">
    <property type="component" value="Unassembled WGS sequence"/>
</dbReference>
<keyword evidence="3 12" id="KW-0813">Transport</keyword>
<evidence type="ECO:0000256" key="4">
    <source>
        <dbReference type="ARBA" id="ARBA00022692"/>
    </source>
</evidence>
<comment type="caution">
    <text evidence="15">The sequence shown here is derived from an EMBL/GenBank/DDBJ whole genome shotgun (WGS) entry which is preliminary data.</text>
</comment>
<dbReference type="PRINTS" id="PR00762">
    <property type="entry name" value="CLCHANNEL"/>
</dbReference>
<dbReference type="InterPro" id="IPR014743">
    <property type="entry name" value="Cl-channel_core"/>
</dbReference>